<dbReference type="Proteomes" id="UP000184300">
    <property type="component" value="Unassembled WGS sequence"/>
</dbReference>
<dbReference type="GeneID" id="34466701"/>
<dbReference type="EMBL" id="KV878912">
    <property type="protein sequence ID" value="OJJ80194.1"/>
    <property type="molecule type" value="Genomic_DNA"/>
</dbReference>
<evidence type="ECO:0000313" key="2">
    <source>
        <dbReference type="EMBL" id="OJJ80194.1"/>
    </source>
</evidence>
<accession>A0A1L9V8C5</accession>
<evidence type="ECO:0000313" key="3">
    <source>
        <dbReference type="Proteomes" id="UP000184300"/>
    </source>
</evidence>
<organism evidence="2 3">
    <name type="scientific">Aspergillus glaucus CBS 516.65</name>
    <dbReference type="NCBI Taxonomy" id="1160497"/>
    <lineage>
        <taxon>Eukaryota</taxon>
        <taxon>Fungi</taxon>
        <taxon>Dikarya</taxon>
        <taxon>Ascomycota</taxon>
        <taxon>Pezizomycotina</taxon>
        <taxon>Eurotiomycetes</taxon>
        <taxon>Eurotiomycetidae</taxon>
        <taxon>Eurotiales</taxon>
        <taxon>Aspergillaceae</taxon>
        <taxon>Aspergillus</taxon>
        <taxon>Aspergillus subgen. Aspergillus</taxon>
    </lineage>
</organism>
<dbReference type="RefSeq" id="XP_022396892.1">
    <property type="nucleotide sequence ID" value="XM_022550441.1"/>
</dbReference>
<feature type="signal peptide" evidence="1">
    <location>
        <begin position="1"/>
        <end position="16"/>
    </location>
</feature>
<reference evidence="3" key="1">
    <citation type="journal article" date="2017" name="Genome Biol.">
        <title>Comparative genomics reveals high biological diversity and specific adaptations in the industrially and medically important fungal genus Aspergillus.</title>
        <authorList>
            <person name="de Vries R.P."/>
            <person name="Riley R."/>
            <person name="Wiebenga A."/>
            <person name="Aguilar-Osorio G."/>
            <person name="Amillis S."/>
            <person name="Uchima C.A."/>
            <person name="Anderluh G."/>
            <person name="Asadollahi M."/>
            <person name="Askin M."/>
            <person name="Barry K."/>
            <person name="Battaglia E."/>
            <person name="Bayram O."/>
            <person name="Benocci T."/>
            <person name="Braus-Stromeyer S.A."/>
            <person name="Caldana C."/>
            <person name="Canovas D."/>
            <person name="Cerqueira G.C."/>
            <person name="Chen F."/>
            <person name="Chen W."/>
            <person name="Choi C."/>
            <person name="Clum A."/>
            <person name="Dos Santos R.A."/>
            <person name="Damasio A.R."/>
            <person name="Diallinas G."/>
            <person name="Emri T."/>
            <person name="Fekete E."/>
            <person name="Flipphi M."/>
            <person name="Freyberg S."/>
            <person name="Gallo A."/>
            <person name="Gournas C."/>
            <person name="Habgood R."/>
            <person name="Hainaut M."/>
            <person name="Harispe M.L."/>
            <person name="Henrissat B."/>
            <person name="Hilden K.S."/>
            <person name="Hope R."/>
            <person name="Hossain A."/>
            <person name="Karabika E."/>
            <person name="Karaffa L."/>
            <person name="Karanyi Z."/>
            <person name="Krasevec N."/>
            <person name="Kuo A."/>
            <person name="Kusch H."/>
            <person name="LaButti K."/>
            <person name="Lagendijk E.L."/>
            <person name="Lapidus A."/>
            <person name="Levasseur A."/>
            <person name="Lindquist E."/>
            <person name="Lipzen A."/>
            <person name="Logrieco A.F."/>
            <person name="MacCabe A."/>
            <person name="Maekelae M.R."/>
            <person name="Malavazi I."/>
            <person name="Melin P."/>
            <person name="Meyer V."/>
            <person name="Mielnichuk N."/>
            <person name="Miskei M."/>
            <person name="Molnar A.P."/>
            <person name="Mule G."/>
            <person name="Ngan C.Y."/>
            <person name="Orejas M."/>
            <person name="Orosz E."/>
            <person name="Ouedraogo J.P."/>
            <person name="Overkamp K.M."/>
            <person name="Park H.-S."/>
            <person name="Perrone G."/>
            <person name="Piumi F."/>
            <person name="Punt P.J."/>
            <person name="Ram A.F."/>
            <person name="Ramon A."/>
            <person name="Rauscher S."/>
            <person name="Record E."/>
            <person name="Riano-Pachon D.M."/>
            <person name="Robert V."/>
            <person name="Roehrig J."/>
            <person name="Ruller R."/>
            <person name="Salamov A."/>
            <person name="Salih N.S."/>
            <person name="Samson R.A."/>
            <person name="Sandor E."/>
            <person name="Sanguinetti M."/>
            <person name="Schuetze T."/>
            <person name="Sepcic K."/>
            <person name="Shelest E."/>
            <person name="Sherlock G."/>
            <person name="Sophianopoulou V."/>
            <person name="Squina F.M."/>
            <person name="Sun H."/>
            <person name="Susca A."/>
            <person name="Todd R.B."/>
            <person name="Tsang A."/>
            <person name="Unkles S.E."/>
            <person name="van de Wiele N."/>
            <person name="van Rossen-Uffink D."/>
            <person name="Oliveira J.V."/>
            <person name="Vesth T.C."/>
            <person name="Visser J."/>
            <person name="Yu J.-H."/>
            <person name="Zhou M."/>
            <person name="Andersen M.R."/>
            <person name="Archer D.B."/>
            <person name="Baker S.E."/>
            <person name="Benoit I."/>
            <person name="Brakhage A.A."/>
            <person name="Braus G.H."/>
            <person name="Fischer R."/>
            <person name="Frisvad J.C."/>
            <person name="Goldman G.H."/>
            <person name="Houbraken J."/>
            <person name="Oakley B."/>
            <person name="Pocsi I."/>
            <person name="Scazzocchio C."/>
            <person name="Seiboth B."/>
            <person name="vanKuyk P.A."/>
            <person name="Wortman J."/>
            <person name="Dyer P.S."/>
            <person name="Grigoriev I.V."/>
        </authorList>
    </citation>
    <scope>NUCLEOTIDE SEQUENCE [LARGE SCALE GENOMIC DNA]</scope>
    <source>
        <strain evidence="3">CBS 516.65</strain>
    </source>
</reference>
<dbReference type="OrthoDB" id="4473025at2759"/>
<sequence length="132" mass="14958">MRALLLLTIHLNVSSCEQGAPCCRGHRVLHDYDCDSYYGKPLGPSVSKLFMYAMLFEWYCAIEEMSKHIPPSQLQLFLVCDVEDIDIAKKVLRPLLKLPILANCNIRLSRDQDSSLYNLERQAATQAVGQIS</sequence>
<keyword evidence="3" id="KW-1185">Reference proteome</keyword>
<name>A0A1L9V8C5_ASPGL</name>
<evidence type="ECO:0000256" key="1">
    <source>
        <dbReference type="SAM" id="SignalP"/>
    </source>
</evidence>
<dbReference type="AlphaFoldDB" id="A0A1L9V8C5"/>
<gene>
    <name evidence="2" type="ORF">ASPGLDRAFT_881991</name>
</gene>
<dbReference type="VEuPathDB" id="FungiDB:ASPGLDRAFT_881991"/>
<feature type="chain" id="PRO_5012679684" evidence="1">
    <location>
        <begin position="17"/>
        <end position="132"/>
    </location>
</feature>
<protein>
    <submittedName>
        <fullName evidence="2">Uncharacterized protein</fullName>
    </submittedName>
</protein>
<proteinExistence type="predicted"/>
<keyword evidence="1" id="KW-0732">Signal</keyword>